<reference evidence="1" key="2">
    <citation type="submission" date="2020-09" db="EMBL/GenBank/DDBJ databases">
        <authorList>
            <person name="Sun Q."/>
            <person name="Ohkuma M."/>
        </authorList>
    </citation>
    <scope>NUCLEOTIDE SEQUENCE</scope>
    <source>
        <strain evidence="1">JCM 15325</strain>
    </source>
</reference>
<dbReference type="AlphaFoldDB" id="A0A917S3U5"/>
<keyword evidence="2" id="KW-1185">Reference proteome</keyword>
<organism evidence="1 2">
    <name type="scientific">Sporolactobacillus putidus</name>
    <dbReference type="NCBI Taxonomy" id="492735"/>
    <lineage>
        <taxon>Bacteria</taxon>
        <taxon>Bacillati</taxon>
        <taxon>Bacillota</taxon>
        <taxon>Bacilli</taxon>
        <taxon>Bacillales</taxon>
        <taxon>Sporolactobacillaceae</taxon>
        <taxon>Sporolactobacillus</taxon>
    </lineage>
</organism>
<accession>A0A917S3U5</accession>
<name>A0A917S3U5_9BACL</name>
<dbReference type="RefSeq" id="WP_188802937.1">
    <property type="nucleotide sequence ID" value="NZ_BMOK01000007.1"/>
</dbReference>
<dbReference type="Proteomes" id="UP000654670">
    <property type="component" value="Unassembled WGS sequence"/>
</dbReference>
<comment type="caution">
    <text evidence="1">The sequence shown here is derived from an EMBL/GenBank/DDBJ whole genome shotgun (WGS) entry which is preliminary data.</text>
</comment>
<reference evidence="1" key="1">
    <citation type="journal article" date="2014" name="Int. J. Syst. Evol. Microbiol.">
        <title>Complete genome sequence of Corynebacterium casei LMG S-19264T (=DSM 44701T), isolated from a smear-ripened cheese.</title>
        <authorList>
            <consortium name="US DOE Joint Genome Institute (JGI-PGF)"/>
            <person name="Walter F."/>
            <person name="Albersmeier A."/>
            <person name="Kalinowski J."/>
            <person name="Ruckert C."/>
        </authorList>
    </citation>
    <scope>NUCLEOTIDE SEQUENCE</scope>
    <source>
        <strain evidence="1">JCM 15325</strain>
    </source>
</reference>
<protein>
    <submittedName>
        <fullName evidence="1">Uncharacterized protein</fullName>
    </submittedName>
</protein>
<evidence type="ECO:0000313" key="1">
    <source>
        <dbReference type="EMBL" id="GGL55669.1"/>
    </source>
</evidence>
<evidence type="ECO:0000313" key="2">
    <source>
        <dbReference type="Proteomes" id="UP000654670"/>
    </source>
</evidence>
<sequence>MPRSNDEIITELGTESVLNYERITAMFYLLMDKGIISQEEFDAKFKEIHTHFEDHIKGIFGEDVEIE</sequence>
<gene>
    <name evidence="1" type="ORF">GCM10007968_19750</name>
</gene>
<proteinExistence type="predicted"/>
<dbReference type="EMBL" id="BMOK01000007">
    <property type="protein sequence ID" value="GGL55669.1"/>
    <property type="molecule type" value="Genomic_DNA"/>
</dbReference>